<dbReference type="RefSeq" id="WP_186911245.1">
    <property type="nucleotide sequence ID" value="NZ_JACOFV010000002.1"/>
</dbReference>
<evidence type="ECO:0000313" key="5">
    <source>
        <dbReference type="Proteomes" id="UP000634011"/>
    </source>
</evidence>
<dbReference type="GO" id="GO:0005737">
    <property type="term" value="C:cytoplasm"/>
    <property type="evidence" value="ECO:0007669"/>
    <property type="project" value="UniProtKB-SubCell"/>
</dbReference>
<keyword evidence="1" id="KW-0963">Cytoplasm</keyword>
<dbReference type="HAMAP" id="MF_02215">
    <property type="entry name" value="UbiJ"/>
    <property type="match status" value="1"/>
</dbReference>
<reference evidence="4" key="1">
    <citation type="submission" date="2020-08" db="EMBL/GenBank/DDBJ databases">
        <title>Novel species isolated from subtropical streams in China.</title>
        <authorList>
            <person name="Lu H."/>
        </authorList>
    </citation>
    <scope>NUCLEOTIDE SEQUENCE</scope>
    <source>
        <strain evidence="4">KACC 12607</strain>
    </source>
</reference>
<sequence>MISSAPFINHLLAQEKWARDKLLPHAGKIACIDIQVMQIRLKVAADGLLENAEASTTPDVTIRVKPSDLPLMAQNREKAFSYVKIEGDADFANTISYVSQNLRWEAESDLSKLFGDVAAVRMVSGAKYLAKTAQETHQKIQENLAEYFLEENPLLVRPAEVNSFGTLINKTRDDVERLIKRIEKLERMRG</sequence>
<dbReference type="InterPro" id="IPR038989">
    <property type="entry name" value="UbiJ"/>
</dbReference>
<feature type="domain" description="SCP2" evidence="3">
    <location>
        <begin position="8"/>
        <end position="95"/>
    </location>
</feature>
<comment type="similarity">
    <text evidence="1">Belongs to the UbiJ family.</text>
</comment>
<comment type="caution">
    <text evidence="4">The sequence shown here is derived from an EMBL/GenBank/DDBJ whole genome shotgun (WGS) entry which is preliminary data.</text>
</comment>
<keyword evidence="5" id="KW-1185">Reference proteome</keyword>
<feature type="coiled-coil region" evidence="2">
    <location>
        <begin position="130"/>
        <end position="188"/>
    </location>
</feature>
<dbReference type="PANTHER" id="PTHR38693">
    <property type="entry name" value="UBIQUINONE BIOSYNTHESIS PROTEIN UBIJ"/>
    <property type="match status" value="1"/>
</dbReference>
<dbReference type="AlphaFoldDB" id="A0A923HDR1"/>
<organism evidence="4 5">
    <name type="scientific">Undibacterium jejuense</name>
    <dbReference type="NCBI Taxonomy" id="1344949"/>
    <lineage>
        <taxon>Bacteria</taxon>
        <taxon>Pseudomonadati</taxon>
        <taxon>Pseudomonadota</taxon>
        <taxon>Betaproteobacteria</taxon>
        <taxon>Burkholderiales</taxon>
        <taxon>Oxalobacteraceae</taxon>
        <taxon>Undibacterium</taxon>
    </lineage>
</organism>
<keyword evidence="1" id="KW-0831">Ubiquinone biosynthesis</keyword>
<keyword evidence="2" id="KW-0175">Coiled coil</keyword>
<comment type="function">
    <text evidence="1">Required for ubiquinone (coenzyme Q) biosynthesis. Binds hydrophobic ubiquinone biosynthetic intermediates via its SCP2 domain and is essential for the stability of the Ubi complex. May constitute a docking platform where Ubi enzymes assemble and access their SCP2-bound polyprenyl substrates.</text>
</comment>
<dbReference type="Proteomes" id="UP000634011">
    <property type="component" value="Unassembled WGS sequence"/>
</dbReference>
<evidence type="ECO:0000259" key="3">
    <source>
        <dbReference type="Pfam" id="PF02036"/>
    </source>
</evidence>
<name>A0A923HDR1_9BURK</name>
<evidence type="ECO:0000256" key="2">
    <source>
        <dbReference type="SAM" id="Coils"/>
    </source>
</evidence>
<protein>
    <recommendedName>
        <fullName evidence="1">Ubiquinone biosynthesis accessory factor UbiJ</fullName>
    </recommendedName>
</protein>
<evidence type="ECO:0000256" key="1">
    <source>
        <dbReference type="HAMAP-Rule" id="MF_02215"/>
    </source>
</evidence>
<dbReference type="GO" id="GO:0006744">
    <property type="term" value="P:ubiquinone biosynthetic process"/>
    <property type="evidence" value="ECO:0007669"/>
    <property type="project" value="UniProtKB-UniRule"/>
</dbReference>
<dbReference type="EMBL" id="JACOFV010000002">
    <property type="protein sequence ID" value="MBC3861190.1"/>
    <property type="molecule type" value="Genomic_DNA"/>
</dbReference>
<proteinExistence type="inferred from homology"/>
<accession>A0A923HDR1</accession>
<dbReference type="InterPro" id="IPR003033">
    <property type="entry name" value="SCP2_sterol-bd_dom"/>
</dbReference>
<gene>
    <name evidence="1" type="primary">ubiJ</name>
    <name evidence="4" type="ORF">H8K32_03680</name>
</gene>
<dbReference type="Pfam" id="PF02036">
    <property type="entry name" value="SCP2"/>
    <property type="match status" value="1"/>
</dbReference>
<dbReference type="PANTHER" id="PTHR38693:SF1">
    <property type="entry name" value="UBIQUINONE BIOSYNTHESIS ACCESSORY FACTOR UBIJ"/>
    <property type="match status" value="1"/>
</dbReference>
<evidence type="ECO:0000313" key="4">
    <source>
        <dbReference type="EMBL" id="MBC3861190.1"/>
    </source>
</evidence>
<comment type="subcellular location">
    <subcellularLocation>
        <location evidence="1">Cytoplasm</location>
    </subcellularLocation>
</comment>
<comment type="pathway">
    <text evidence="1">Cofactor biosynthesis; ubiquinone biosynthesis.</text>
</comment>